<dbReference type="EMBL" id="PP780467">
    <property type="protein sequence ID" value="XBN74690.1"/>
    <property type="molecule type" value="Genomic_DNA"/>
</dbReference>
<dbReference type="InterPro" id="IPR038563">
    <property type="entry name" value="Endonuclease_7_sf"/>
</dbReference>
<accession>A0AAU7J8Y1</accession>
<keyword evidence="1" id="KW-0255">Endonuclease</keyword>
<dbReference type="Pfam" id="PF02945">
    <property type="entry name" value="Endonuclease_7"/>
    <property type="match status" value="1"/>
</dbReference>
<reference evidence="1" key="2">
    <citation type="submission" date="2024-06" db="EMBL/GenBank/DDBJ databases">
        <title>Novel bacteriophage MK21 infecting Xanthomonas citri.</title>
        <authorList>
            <person name="Song S.-H."/>
            <person name="Lee A.H."/>
            <person name="Choi K.-M."/>
            <person name="Oh D."/>
            <person name="Park J.-G."/>
        </authorList>
    </citation>
    <scope>NUCLEOTIDE SEQUENCE</scope>
</reference>
<dbReference type="InterPro" id="IPR044925">
    <property type="entry name" value="His-Me_finger_sf"/>
</dbReference>
<dbReference type="InterPro" id="IPR004211">
    <property type="entry name" value="Endonuclease_7"/>
</dbReference>
<evidence type="ECO:0000313" key="1">
    <source>
        <dbReference type="EMBL" id="XBN74690.1"/>
    </source>
</evidence>
<proteinExistence type="predicted"/>
<keyword evidence="1" id="KW-0378">Hydrolase</keyword>
<protein>
    <submittedName>
        <fullName evidence="1">Endonuclease VII</fullName>
    </submittedName>
</protein>
<dbReference type="Gene3D" id="3.40.1800.10">
    <property type="entry name" value="His-Me finger endonucleases"/>
    <property type="match status" value="1"/>
</dbReference>
<name>A0AAU7J8Y1_9CAUD</name>
<dbReference type="SUPFAM" id="SSF54060">
    <property type="entry name" value="His-Me finger endonucleases"/>
    <property type="match status" value="1"/>
</dbReference>
<keyword evidence="1" id="KW-0540">Nuclease</keyword>
<organism evidence="1">
    <name type="scientific">Xanthomonas phage MK21</name>
    <dbReference type="NCBI Taxonomy" id="3148942"/>
    <lineage>
        <taxon>Viruses</taxon>
        <taxon>Duplodnaviria</taxon>
        <taxon>Heunggongvirae</taxon>
        <taxon>Uroviricota</taxon>
        <taxon>Caudoviricetes</taxon>
    </lineage>
</organism>
<reference evidence="1" key="1">
    <citation type="submission" date="2024-05" db="EMBL/GenBank/DDBJ databases">
        <authorList>
            <person name="Kwon M."/>
            <person name="Moon K."/>
        </authorList>
    </citation>
    <scope>NUCLEOTIDE SEQUENCE</scope>
</reference>
<sequence length="131" mass="14722">MKRLTAMQVKLLRIKLAAEQGNRCCLCQGQLGLKAPLDPCLDHNHQTGAIRGVLHRGCNALLGRVENNAGRYGVRDVPAFCSGIPNYLRSHLTNITGYLHPTYRTPDEKRILRNKRAAKSRADKRAYNEKD</sequence>
<dbReference type="GO" id="GO:0004519">
    <property type="term" value="F:endonuclease activity"/>
    <property type="evidence" value="ECO:0007669"/>
    <property type="project" value="UniProtKB-KW"/>
</dbReference>